<dbReference type="Proteomes" id="UP000321353">
    <property type="component" value="Chromosome"/>
</dbReference>
<organism evidence="1 2">
    <name type="scientific">Stieleria maiorica</name>
    <dbReference type="NCBI Taxonomy" id="2795974"/>
    <lineage>
        <taxon>Bacteria</taxon>
        <taxon>Pseudomonadati</taxon>
        <taxon>Planctomycetota</taxon>
        <taxon>Planctomycetia</taxon>
        <taxon>Pirellulales</taxon>
        <taxon>Pirellulaceae</taxon>
        <taxon>Stieleria</taxon>
    </lineage>
</organism>
<proteinExistence type="predicted"/>
<sequence>MSIKRNRISKGILGLIITVGIVVGSASNVSAQTFFDLDQELDVTNDGIASLDYLRYDGRGRETYLRSLETPLNSIRPGMGTLLWMAAEIDWTADFFVLDQGPN</sequence>
<gene>
    <name evidence="1" type="ORF">Mal15_40370</name>
</gene>
<dbReference type="AlphaFoldDB" id="A0A5B9MJ22"/>
<keyword evidence="2" id="KW-1185">Reference proteome</keyword>
<accession>A0A5B9MJ22</accession>
<dbReference type="KEGG" id="smam:Mal15_40370"/>
<evidence type="ECO:0000313" key="2">
    <source>
        <dbReference type="Proteomes" id="UP000321353"/>
    </source>
</evidence>
<reference evidence="1 2" key="1">
    <citation type="submission" date="2019-02" db="EMBL/GenBank/DDBJ databases">
        <title>Planctomycetal bacteria perform biofilm scaping via a novel small molecule.</title>
        <authorList>
            <person name="Jeske O."/>
            <person name="Boedeker C."/>
            <person name="Wiegand S."/>
            <person name="Breitling P."/>
            <person name="Kallscheuer N."/>
            <person name="Jogler M."/>
            <person name="Rohde M."/>
            <person name="Petersen J."/>
            <person name="Medema M.H."/>
            <person name="Surup F."/>
            <person name="Jogler C."/>
        </authorList>
    </citation>
    <scope>NUCLEOTIDE SEQUENCE [LARGE SCALE GENOMIC DNA]</scope>
    <source>
        <strain evidence="1 2">Mal15</strain>
    </source>
</reference>
<dbReference type="EMBL" id="CP036264">
    <property type="protein sequence ID" value="QEF99970.1"/>
    <property type="molecule type" value="Genomic_DNA"/>
</dbReference>
<dbReference type="RefSeq" id="WP_147869286.1">
    <property type="nucleotide sequence ID" value="NZ_CP036264.1"/>
</dbReference>
<evidence type="ECO:0000313" key="1">
    <source>
        <dbReference type="EMBL" id="QEF99970.1"/>
    </source>
</evidence>
<protein>
    <submittedName>
        <fullName evidence="1">Uncharacterized protein</fullName>
    </submittedName>
</protein>
<name>A0A5B9MJ22_9BACT</name>